<comment type="cofactor">
    <cofactor evidence="10">
        <name>Mg(2+)</name>
        <dbReference type="ChEBI" id="CHEBI:18420"/>
    </cofactor>
    <cofactor evidence="10">
        <name>Mn(2+)</name>
        <dbReference type="ChEBI" id="CHEBI:29035"/>
    </cofactor>
</comment>
<evidence type="ECO:0000256" key="3">
    <source>
        <dbReference type="ARBA" id="ARBA00022723"/>
    </source>
</evidence>
<reference evidence="12 13" key="1">
    <citation type="submission" date="2013-04" db="EMBL/GenBank/DDBJ databases">
        <authorList>
            <person name="Lin L."/>
            <person name="Zeng Z."/>
            <person name="Xie J."/>
            <person name="Luo L."/>
            <person name="Yang Z."/>
            <person name="Liang W."/>
            <person name="Lin H."/>
            <person name="Dong C."/>
            <person name="Sun Y."/>
        </authorList>
    </citation>
    <scope>NUCLEOTIDE SEQUENCE [LARGE SCALE GENOMIC DNA]</scope>
    <source>
        <strain evidence="12 13">CQ-W70</strain>
    </source>
</reference>
<keyword evidence="2 10" id="KW-0235">DNA replication</keyword>
<organism evidence="12 13">
    <name type="scientific">Mycoplasmopsis bovis CQ-W70</name>
    <dbReference type="NCBI Taxonomy" id="1316930"/>
    <lineage>
        <taxon>Bacteria</taxon>
        <taxon>Bacillati</taxon>
        <taxon>Mycoplasmatota</taxon>
        <taxon>Mycoplasmoidales</taxon>
        <taxon>Metamycoplasmataceae</taxon>
        <taxon>Mycoplasmopsis</taxon>
    </lineage>
</organism>
<accession>A0A059Y3W8</accession>
<dbReference type="SUPFAM" id="SSF50249">
    <property type="entry name" value="Nucleic acid-binding proteins"/>
    <property type="match status" value="1"/>
</dbReference>
<dbReference type="NCBIfam" id="NF005932">
    <property type="entry name" value="PRK07956.1"/>
    <property type="match status" value="1"/>
</dbReference>
<dbReference type="CDD" id="cd00114">
    <property type="entry name" value="LIGANc"/>
    <property type="match status" value="1"/>
</dbReference>
<dbReference type="SUPFAM" id="SSF52113">
    <property type="entry name" value="BRCT domain"/>
    <property type="match status" value="1"/>
</dbReference>
<feature type="binding site" evidence="10">
    <location>
        <position position="171"/>
    </location>
    <ligand>
        <name>NAD(+)</name>
        <dbReference type="ChEBI" id="CHEBI:57540"/>
    </ligand>
</feature>
<protein>
    <recommendedName>
        <fullName evidence="10">DNA ligase</fullName>
        <ecNumber evidence="10">6.5.1.2</ecNumber>
    </recommendedName>
    <alternativeName>
        <fullName evidence="10">Polydeoxyribonucleotide synthase [NAD(+)]</fullName>
    </alternativeName>
</protein>
<dbReference type="InterPro" id="IPR013839">
    <property type="entry name" value="DNAligase_adenylation"/>
</dbReference>
<dbReference type="InterPro" id="IPR001357">
    <property type="entry name" value="BRCT_dom"/>
</dbReference>
<evidence type="ECO:0000256" key="1">
    <source>
        <dbReference type="ARBA" id="ARBA00022598"/>
    </source>
</evidence>
<dbReference type="InterPro" id="IPR013840">
    <property type="entry name" value="DNAligase_N"/>
</dbReference>
<dbReference type="PANTHER" id="PTHR23389">
    <property type="entry name" value="CHROMOSOME TRANSMISSION FIDELITY FACTOR 18"/>
    <property type="match status" value="1"/>
</dbReference>
<dbReference type="InterPro" id="IPR004149">
    <property type="entry name" value="Znf_DNAligase_C4"/>
</dbReference>
<proteinExistence type="inferred from homology"/>
<dbReference type="InterPro" id="IPR041663">
    <property type="entry name" value="DisA/LigA_HHH"/>
</dbReference>
<feature type="binding site" evidence="10">
    <location>
        <position position="399"/>
    </location>
    <ligand>
        <name>Zn(2+)</name>
        <dbReference type="ChEBI" id="CHEBI:29105"/>
    </ligand>
</feature>
<dbReference type="SMART" id="SM00532">
    <property type="entry name" value="LIGANc"/>
    <property type="match status" value="1"/>
</dbReference>
<dbReference type="InterPro" id="IPR001679">
    <property type="entry name" value="DNA_ligase"/>
</dbReference>
<comment type="function">
    <text evidence="10">DNA ligase that catalyzes the formation of phosphodiester linkages between 5'-phosphoryl and 3'-hydroxyl groups in double-stranded DNA using NAD as a coenzyme and as the energy source for the reaction. It is essential for DNA replication and repair of damaged DNA.</text>
</comment>
<evidence type="ECO:0000256" key="5">
    <source>
        <dbReference type="ARBA" id="ARBA00022833"/>
    </source>
</evidence>
<dbReference type="InterPro" id="IPR010994">
    <property type="entry name" value="RuvA_2-like"/>
</dbReference>
<evidence type="ECO:0000256" key="2">
    <source>
        <dbReference type="ARBA" id="ARBA00022705"/>
    </source>
</evidence>
<keyword evidence="6 10" id="KW-0460">Magnesium</keyword>
<feature type="binding site" evidence="10">
    <location>
        <begin position="34"/>
        <end position="38"/>
    </location>
    <ligand>
        <name>NAD(+)</name>
        <dbReference type="ChEBI" id="CHEBI:57540"/>
    </ligand>
</feature>
<dbReference type="PATRIC" id="fig|1316930.3.peg.494"/>
<evidence type="ECO:0000256" key="9">
    <source>
        <dbReference type="ARBA" id="ARBA00034005"/>
    </source>
</evidence>
<dbReference type="PANTHER" id="PTHR23389:SF9">
    <property type="entry name" value="DNA LIGASE"/>
    <property type="match status" value="1"/>
</dbReference>
<comment type="catalytic activity">
    <reaction evidence="9 10">
        <text>NAD(+) + (deoxyribonucleotide)n-3'-hydroxyl + 5'-phospho-(deoxyribonucleotide)m = (deoxyribonucleotide)n+m + AMP + beta-nicotinamide D-nucleotide.</text>
        <dbReference type="EC" id="6.5.1.2"/>
    </reaction>
</comment>
<keyword evidence="5 10" id="KW-0862">Zinc</keyword>
<evidence type="ECO:0000256" key="4">
    <source>
        <dbReference type="ARBA" id="ARBA00022763"/>
    </source>
</evidence>
<dbReference type="Pfam" id="PF01653">
    <property type="entry name" value="DNA_ligase_aden"/>
    <property type="match status" value="1"/>
</dbReference>
<dbReference type="Gene3D" id="2.40.50.140">
    <property type="entry name" value="Nucleic acid-binding proteins"/>
    <property type="match status" value="1"/>
</dbReference>
<dbReference type="PROSITE" id="PS50172">
    <property type="entry name" value="BRCT"/>
    <property type="match status" value="1"/>
</dbReference>
<dbReference type="InterPro" id="IPR012340">
    <property type="entry name" value="NA-bd_OB-fold"/>
</dbReference>
<feature type="domain" description="BRCT" evidence="11">
    <location>
        <begin position="577"/>
        <end position="654"/>
    </location>
</feature>
<dbReference type="HOGENOM" id="CLU_007764_2_0_14"/>
<evidence type="ECO:0000256" key="7">
    <source>
        <dbReference type="ARBA" id="ARBA00023027"/>
    </source>
</evidence>
<keyword evidence="10" id="KW-0464">Manganese</keyword>
<dbReference type="Proteomes" id="UP000027182">
    <property type="component" value="Chromosome"/>
</dbReference>
<gene>
    <name evidence="10" type="primary">ligA</name>
    <name evidence="12" type="ORF">K668_02410</name>
</gene>
<evidence type="ECO:0000313" key="12">
    <source>
        <dbReference type="EMBL" id="AIA34060.1"/>
    </source>
</evidence>
<evidence type="ECO:0000256" key="10">
    <source>
        <dbReference type="HAMAP-Rule" id="MF_01588"/>
    </source>
</evidence>
<dbReference type="InterPro" id="IPR018239">
    <property type="entry name" value="DNA_ligase_AS"/>
</dbReference>
<dbReference type="Pfam" id="PF00533">
    <property type="entry name" value="BRCT"/>
    <property type="match status" value="1"/>
</dbReference>
<feature type="binding site" evidence="10">
    <location>
        <position position="304"/>
    </location>
    <ligand>
        <name>NAD(+)</name>
        <dbReference type="ChEBI" id="CHEBI:57540"/>
    </ligand>
</feature>
<sequence>MESKNAKELIKSLVHKINQWNYEYYQLNKPSVSDLEYDKALWELEKLEKEYPEFVLDDSPTFKLGSFASEKFTKFIHKKPMLSLAKAYSYDDIKSFINNISKIIPAERINFNIEPKVDGLSIALHYKKGKLVKAVTRGDGTEGEDVTENIYQIKSIPKLINYLNDLEVRGEVFISKDNFKKINESNNFANARNAASGTLRQLDSTIVAKRNLSAFLYEVVEPEMHNINYQNEALEFMKKLNIPTNPFSKVVEIEELEESISDFAEIKNKLDYDSDGLVIKLNDLQMWEKLGKTSKFPKHSIAFKYDVEVASSTIVDILTSVGRTGKITYIANIHPVILNQTSVRAATLHNHNFIKDMNININDEVNIIKAGEIIPKVISLKNSKNYVDYYKKATNCPSCNSELIEFEGIVDQFCTNDECPEKNVNNIYHFASRNCMNIVGLGLSTVKDFYPKFIKKIKDIFSLYKYKSELILLPRYGEQKVDNILNSIESVKNKAFSKVLFALGIKHIGQRAAKLIADNYVNFAEILDDSELSKLKSTKNIGPKIIESLMEYINNPLNKDLLIYLDSIFNYEGKTKAISNIFSGYSFVITGTLSEPRSHFVKIIEENSGSVSASVSSRTSYVLAGSEAGSKLEKAYKLGVKVINEEQFYKLLEH</sequence>
<dbReference type="PROSITE" id="PS01055">
    <property type="entry name" value="DNA_LIGASE_N1"/>
    <property type="match status" value="1"/>
</dbReference>
<dbReference type="Pfam" id="PF12826">
    <property type="entry name" value="HHH_2"/>
    <property type="match status" value="1"/>
</dbReference>
<dbReference type="InterPro" id="IPR004150">
    <property type="entry name" value="NAD_DNA_ligase_OB"/>
</dbReference>
<dbReference type="Pfam" id="PF03120">
    <property type="entry name" value="OB_DNA_ligase"/>
    <property type="match status" value="1"/>
</dbReference>
<dbReference type="SUPFAM" id="SSF47781">
    <property type="entry name" value="RuvA domain 2-like"/>
    <property type="match status" value="1"/>
</dbReference>
<evidence type="ECO:0000256" key="6">
    <source>
        <dbReference type="ARBA" id="ARBA00022842"/>
    </source>
</evidence>
<dbReference type="Gene3D" id="1.10.287.610">
    <property type="entry name" value="Helix hairpin bin"/>
    <property type="match status" value="1"/>
</dbReference>
<dbReference type="SMART" id="SM00292">
    <property type="entry name" value="BRCT"/>
    <property type="match status" value="1"/>
</dbReference>
<feature type="binding site" evidence="10">
    <location>
        <position position="414"/>
    </location>
    <ligand>
        <name>Zn(2+)</name>
        <dbReference type="ChEBI" id="CHEBI:29105"/>
    </ligand>
</feature>
<dbReference type="KEGG" id="mbq:K668_02410"/>
<dbReference type="SUPFAM" id="SSF56091">
    <property type="entry name" value="DNA ligase/mRNA capping enzyme, catalytic domain"/>
    <property type="match status" value="1"/>
</dbReference>
<feature type="binding site" evidence="10">
    <location>
        <position position="396"/>
    </location>
    <ligand>
        <name>Zn(2+)</name>
        <dbReference type="ChEBI" id="CHEBI:29105"/>
    </ligand>
</feature>
<dbReference type="Gene3D" id="1.10.150.20">
    <property type="entry name" value="5' to 3' exonuclease, C-terminal subdomain"/>
    <property type="match status" value="2"/>
</dbReference>
<feature type="binding site" evidence="10">
    <location>
        <position position="137"/>
    </location>
    <ligand>
        <name>NAD(+)</name>
        <dbReference type="ChEBI" id="CHEBI:57540"/>
    </ligand>
</feature>
<dbReference type="Pfam" id="PF03119">
    <property type="entry name" value="DNA_ligase_ZBD"/>
    <property type="match status" value="1"/>
</dbReference>
<dbReference type="PIRSF" id="PIRSF001604">
    <property type="entry name" value="LigA"/>
    <property type="match status" value="1"/>
</dbReference>
<name>A0A059Y3W8_MYCBV</name>
<dbReference type="GO" id="GO:0005829">
    <property type="term" value="C:cytosol"/>
    <property type="evidence" value="ECO:0007669"/>
    <property type="project" value="TreeGrafter"/>
</dbReference>
<dbReference type="HAMAP" id="MF_01588">
    <property type="entry name" value="DNA_ligase_A"/>
    <property type="match status" value="1"/>
</dbReference>
<feature type="binding site" evidence="10">
    <location>
        <position position="114"/>
    </location>
    <ligand>
        <name>NAD(+)</name>
        <dbReference type="ChEBI" id="CHEBI:57540"/>
    </ligand>
</feature>
<evidence type="ECO:0000313" key="13">
    <source>
        <dbReference type="Proteomes" id="UP000027182"/>
    </source>
</evidence>
<feature type="binding site" evidence="10">
    <location>
        <position position="280"/>
    </location>
    <ligand>
        <name>NAD(+)</name>
        <dbReference type="ChEBI" id="CHEBI:57540"/>
    </ligand>
</feature>
<evidence type="ECO:0000256" key="8">
    <source>
        <dbReference type="ARBA" id="ARBA00023204"/>
    </source>
</evidence>
<dbReference type="SMR" id="A0A059Y3W8"/>
<dbReference type="InterPro" id="IPR036420">
    <property type="entry name" value="BRCT_dom_sf"/>
</dbReference>
<dbReference type="NCBIfam" id="TIGR00575">
    <property type="entry name" value="dnlj"/>
    <property type="match status" value="1"/>
</dbReference>
<comment type="similarity">
    <text evidence="10">Belongs to the NAD-dependent DNA ligase family. LigA subfamily.</text>
</comment>
<dbReference type="AlphaFoldDB" id="A0A059Y3W8"/>
<keyword evidence="1 10" id="KW-0436">Ligase</keyword>
<evidence type="ECO:0000259" key="11">
    <source>
        <dbReference type="PROSITE" id="PS50172"/>
    </source>
</evidence>
<dbReference type="GO" id="GO:0003911">
    <property type="term" value="F:DNA ligase (NAD+) activity"/>
    <property type="evidence" value="ECO:0007669"/>
    <property type="project" value="UniProtKB-UniRule"/>
</dbReference>
<keyword evidence="8 10" id="KW-0234">DNA repair</keyword>
<keyword evidence="7 10" id="KW-0520">NAD</keyword>
<feature type="active site" description="N6-AMP-lysine intermediate" evidence="10">
    <location>
        <position position="116"/>
    </location>
</feature>
<dbReference type="GO" id="GO:0006260">
    <property type="term" value="P:DNA replication"/>
    <property type="evidence" value="ECO:0007669"/>
    <property type="project" value="UniProtKB-KW"/>
</dbReference>
<dbReference type="GO" id="GO:0046872">
    <property type="term" value="F:metal ion binding"/>
    <property type="evidence" value="ECO:0007669"/>
    <property type="project" value="UniProtKB-KW"/>
</dbReference>
<dbReference type="EC" id="6.5.1.2" evidence="10"/>
<keyword evidence="4 10" id="KW-0227">DNA damage</keyword>
<keyword evidence="3 10" id="KW-0479">Metal-binding</keyword>
<feature type="binding site" evidence="10">
    <location>
        <position position="419"/>
    </location>
    <ligand>
        <name>Zn(2+)</name>
        <dbReference type="ChEBI" id="CHEBI:29105"/>
    </ligand>
</feature>
<dbReference type="GO" id="GO:0006281">
    <property type="term" value="P:DNA repair"/>
    <property type="evidence" value="ECO:0007669"/>
    <property type="project" value="UniProtKB-KW"/>
</dbReference>
<dbReference type="Gene3D" id="3.30.470.30">
    <property type="entry name" value="DNA ligase/mRNA capping enzyme"/>
    <property type="match status" value="1"/>
</dbReference>
<dbReference type="EMBL" id="CP005933">
    <property type="protein sequence ID" value="AIA34060.1"/>
    <property type="molecule type" value="Genomic_DNA"/>
</dbReference>
<feature type="binding site" evidence="10">
    <location>
        <begin position="83"/>
        <end position="84"/>
    </location>
    <ligand>
        <name>NAD(+)</name>
        <dbReference type="ChEBI" id="CHEBI:57540"/>
    </ligand>
</feature>
<dbReference type="Gene3D" id="3.40.50.10190">
    <property type="entry name" value="BRCT domain"/>
    <property type="match status" value="1"/>
</dbReference>
<dbReference type="RefSeq" id="WP_013954859.1">
    <property type="nucleotide sequence ID" value="NZ_CP005933.1"/>
</dbReference>